<evidence type="ECO:0000256" key="4">
    <source>
        <dbReference type="ARBA" id="ARBA00023186"/>
    </source>
</evidence>
<dbReference type="GO" id="GO:0071555">
    <property type="term" value="P:cell wall organization"/>
    <property type="evidence" value="ECO:0007669"/>
    <property type="project" value="UniProtKB-KW"/>
</dbReference>
<evidence type="ECO:0000256" key="2">
    <source>
        <dbReference type="ARBA" id="ARBA00022884"/>
    </source>
</evidence>
<dbReference type="CDD" id="cd02644">
    <property type="entry name" value="R3H_jag"/>
    <property type="match status" value="1"/>
</dbReference>
<evidence type="ECO:0000259" key="8">
    <source>
        <dbReference type="PROSITE" id="PS50823"/>
    </source>
</evidence>
<dbReference type="Pfam" id="PF01424">
    <property type="entry name" value="R3H"/>
    <property type="match status" value="1"/>
</dbReference>
<dbReference type="RefSeq" id="WP_020878360.1">
    <property type="nucleotide sequence ID" value="NZ_ATHJ01000111.1"/>
</dbReference>
<dbReference type="OrthoDB" id="9794483at2"/>
<keyword evidence="2 6" id="KW-0694">RNA-binding</keyword>
<evidence type="ECO:0000313" key="10">
    <source>
        <dbReference type="EMBL" id="EPR34698.1"/>
    </source>
</evidence>
<dbReference type="InterPro" id="IPR004044">
    <property type="entry name" value="KH_dom_type_2"/>
</dbReference>
<dbReference type="NCBIfam" id="NF041568">
    <property type="entry name" value="Jag_EloR"/>
    <property type="match status" value="1"/>
</dbReference>
<dbReference type="PANTHER" id="PTHR35800">
    <property type="entry name" value="PROTEIN JAG"/>
    <property type="match status" value="1"/>
</dbReference>
<dbReference type="InterPro" id="IPR032782">
    <property type="entry name" value="KhpB_N"/>
</dbReference>
<dbReference type="GO" id="GO:0009252">
    <property type="term" value="P:peptidoglycan biosynthetic process"/>
    <property type="evidence" value="ECO:0007669"/>
    <property type="project" value="UniProtKB-UniRule"/>
</dbReference>
<dbReference type="CDD" id="cd02414">
    <property type="entry name" value="KH-II_Jag"/>
    <property type="match status" value="1"/>
</dbReference>
<dbReference type="InterPro" id="IPR039247">
    <property type="entry name" value="KhpB"/>
</dbReference>
<dbReference type="InterPro" id="IPR015946">
    <property type="entry name" value="KH_dom-like_a/b"/>
</dbReference>
<dbReference type="Gene3D" id="3.30.30.80">
    <property type="entry name" value="probable RNA-binding protein from clostridium symbiosum atcc 14940"/>
    <property type="match status" value="1"/>
</dbReference>
<dbReference type="SMART" id="SM00393">
    <property type="entry name" value="R3H"/>
    <property type="match status" value="1"/>
</dbReference>
<dbReference type="GO" id="GO:0008360">
    <property type="term" value="P:regulation of cell shape"/>
    <property type="evidence" value="ECO:0007669"/>
    <property type="project" value="UniProtKB-KW"/>
</dbReference>
<dbReference type="Gene3D" id="3.30.300.20">
    <property type="match status" value="1"/>
</dbReference>
<feature type="domain" description="R3H" evidence="9">
    <location>
        <begin position="207"/>
        <end position="273"/>
    </location>
</feature>
<evidence type="ECO:0000256" key="3">
    <source>
        <dbReference type="ARBA" id="ARBA00022960"/>
    </source>
</evidence>
<evidence type="ECO:0000256" key="1">
    <source>
        <dbReference type="ARBA" id="ARBA00022490"/>
    </source>
</evidence>
<dbReference type="InterPro" id="IPR038247">
    <property type="entry name" value="Jag_N_dom_sf"/>
</dbReference>
<feature type="compositionally biased region" description="Basic and acidic residues" evidence="7">
    <location>
        <begin position="73"/>
        <end position="83"/>
    </location>
</feature>
<comment type="caution">
    <text evidence="10">The sequence shown here is derived from an EMBL/GenBank/DDBJ whole genome shotgun (WGS) entry which is preliminary data.</text>
</comment>
<dbReference type="SUPFAM" id="SSF82708">
    <property type="entry name" value="R3H domain"/>
    <property type="match status" value="1"/>
</dbReference>
<dbReference type="Gene3D" id="3.30.1370.50">
    <property type="entry name" value="R3H-like domain"/>
    <property type="match status" value="1"/>
</dbReference>
<dbReference type="Pfam" id="PF13083">
    <property type="entry name" value="KH_KhpA-B"/>
    <property type="match status" value="1"/>
</dbReference>
<dbReference type="STRING" id="897.B2D07_19415"/>
<evidence type="ECO:0000259" key="9">
    <source>
        <dbReference type="PROSITE" id="PS51061"/>
    </source>
</evidence>
<dbReference type="AlphaFoldDB" id="S7UQX8"/>
<dbReference type="GO" id="GO:0003723">
    <property type="term" value="F:RNA binding"/>
    <property type="evidence" value="ECO:0007669"/>
    <property type="project" value="UniProtKB-UniRule"/>
</dbReference>
<dbReference type="PATRIC" id="fig|1121405.3.peg.3761"/>
<keyword evidence="11" id="KW-1185">Reference proteome</keyword>
<gene>
    <name evidence="6" type="primary">khpB</name>
    <name evidence="6" type="synonym">eloR</name>
    <name evidence="10" type="ORF">dsmv_3270</name>
</gene>
<proteinExistence type="inferred from homology"/>
<dbReference type="InterPro" id="IPR001374">
    <property type="entry name" value="R3H_dom"/>
</dbReference>
<feature type="region of interest" description="Disordered" evidence="7">
    <location>
        <begin position="60"/>
        <end position="83"/>
    </location>
</feature>
<evidence type="ECO:0000256" key="5">
    <source>
        <dbReference type="ARBA" id="ARBA00023316"/>
    </source>
</evidence>
<comment type="function">
    <text evidence="6">A probable RNA chaperone. Forms a complex with KhpA which binds to cellular RNA and controls its expression. Plays a role in peptidoglycan (PG) homeostasis and cell length regulation.</text>
</comment>
<dbReference type="Pfam" id="PF14804">
    <property type="entry name" value="Jag_N"/>
    <property type="match status" value="1"/>
</dbReference>
<organism evidence="10 11">
    <name type="scientific">Desulfococcus multivorans DSM 2059</name>
    <dbReference type="NCBI Taxonomy" id="1121405"/>
    <lineage>
        <taxon>Bacteria</taxon>
        <taxon>Pseudomonadati</taxon>
        <taxon>Thermodesulfobacteriota</taxon>
        <taxon>Desulfobacteria</taxon>
        <taxon>Desulfobacterales</taxon>
        <taxon>Desulfococcaceae</taxon>
        <taxon>Desulfococcus</taxon>
    </lineage>
</organism>
<keyword evidence="1 6" id="KW-0963">Cytoplasm</keyword>
<comment type="domain">
    <text evidence="6">Has an N-terminal Jag-N domain and 2 RNA-binding domains (KH and R3H).</text>
</comment>
<dbReference type="PANTHER" id="PTHR35800:SF1">
    <property type="entry name" value="RNA-BINDING PROTEIN KHPB"/>
    <property type="match status" value="1"/>
</dbReference>
<dbReference type="InterPro" id="IPR036867">
    <property type="entry name" value="R3H_dom_sf"/>
</dbReference>
<feature type="domain" description="KH type-2" evidence="8">
    <location>
        <begin position="131"/>
        <end position="204"/>
    </location>
</feature>
<name>S7UQX8_DESML</name>
<comment type="subunit">
    <text evidence="6">Forms a complex with KhpA.</text>
</comment>
<dbReference type="HAMAP" id="MF_00867">
    <property type="entry name" value="KhpB"/>
    <property type="match status" value="1"/>
</dbReference>
<keyword evidence="5 6" id="KW-0961">Cell wall biogenesis/degradation</keyword>
<dbReference type="SMART" id="SM01245">
    <property type="entry name" value="Jag_N"/>
    <property type="match status" value="1"/>
</dbReference>
<dbReference type="Proteomes" id="UP000014977">
    <property type="component" value="Unassembled WGS sequence"/>
</dbReference>
<dbReference type="InterPro" id="IPR038008">
    <property type="entry name" value="Jag_KH"/>
</dbReference>
<evidence type="ECO:0000256" key="7">
    <source>
        <dbReference type="SAM" id="MobiDB-lite"/>
    </source>
</evidence>
<keyword evidence="4 6" id="KW-0143">Chaperone</keyword>
<evidence type="ECO:0000313" key="11">
    <source>
        <dbReference type="Proteomes" id="UP000014977"/>
    </source>
</evidence>
<protein>
    <recommendedName>
        <fullName evidence="6">RNA-binding protein KhpB</fullName>
    </recommendedName>
    <alternativeName>
        <fullName evidence="6">RNA-binding protein EloR</fullName>
    </alternativeName>
</protein>
<evidence type="ECO:0000256" key="6">
    <source>
        <dbReference type="HAMAP-Rule" id="MF_00867"/>
    </source>
</evidence>
<dbReference type="PROSITE" id="PS50823">
    <property type="entry name" value="KH_TYPE_2"/>
    <property type="match status" value="1"/>
</dbReference>
<dbReference type="EMBL" id="ATHJ01000111">
    <property type="protein sequence ID" value="EPR34698.1"/>
    <property type="molecule type" value="Genomic_DNA"/>
</dbReference>
<dbReference type="PROSITE" id="PS51061">
    <property type="entry name" value="R3H"/>
    <property type="match status" value="1"/>
</dbReference>
<comment type="similarity">
    <text evidence="6">Belongs to the KhpB RNA-binding protein family.</text>
</comment>
<comment type="subcellular location">
    <subcellularLocation>
        <location evidence="6">Cytoplasm</location>
    </subcellularLocation>
</comment>
<accession>S7UQX8</accession>
<reference evidence="10 11" key="1">
    <citation type="journal article" date="2013" name="Genome Announc.">
        <title>Draft genome sequences for three mercury-methylating, sulfate-reducing bacteria.</title>
        <authorList>
            <person name="Brown S.D."/>
            <person name="Hurt R.A.Jr."/>
            <person name="Gilmour C.C."/>
            <person name="Elias D.A."/>
        </authorList>
    </citation>
    <scope>NUCLEOTIDE SEQUENCE [LARGE SCALE GENOMIC DNA]</scope>
    <source>
        <strain evidence="10 11">DSM 2059</strain>
    </source>
</reference>
<dbReference type="GO" id="GO:0005737">
    <property type="term" value="C:cytoplasm"/>
    <property type="evidence" value="ECO:0007669"/>
    <property type="project" value="UniProtKB-SubCell"/>
</dbReference>
<keyword evidence="3 6" id="KW-0133">Cell shape</keyword>
<feature type="region of interest" description="Jag_N domain" evidence="6">
    <location>
        <begin position="6"/>
        <end position="56"/>
    </location>
</feature>
<sequence length="280" mass="30820">MSSSLEFEAKAVDKALEKASKALNIPIEKLQYKVISYGSSGIFGLVGVKKAKISVTVPDHVKLKTSPPPPVHPEPESPTRRADEEIAADAGDDNLEAVNEPTVNRVAALVEEAFGTESDAVDLDSDAIIAGKDALRRIIDFITTGADISIETKADRIMFNIEGGNAGVLIGKRGQTLEAIQYLVEKIVNRQSDKRIRIQVDVEGYLNDRRENLRNLARKLSEKAKSTGKPATIGQMNAHDRRIIHLTLKNDQGVRTQSIGDGFYRKLVIFPKKRRKKQAL</sequence>
<dbReference type="InterPro" id="IPR034079">
    <property type="entry name" value="R3H_KhpB"/>
</dbReference>
<dbReference type="eggNOG" id="COG1847">
    <property type="taxonomic scope" value="Bacteria"/>
</dbReference>